<evidence type="ECO:0000313" key="1">
    <source>
        <dbReference type="EMBL" id="AKC61601.1"/>
    </source>
</evidence>
<dbReference type="PANTHER" id="PTHR39173">
    <property type="entry name" value="ACETYLTRANSFERASE"/>
    <property type="match status" value="1"/>
</dbReference>
<protein>
    <submittedName>
        <fullName evidence="1">Acetyltransferase</fullName>
    </submittedName>
</protein>
<organism evidence="1 2">
    <name type="scientific">Clostridium sporogenes</name>
    <dbReference type="NCBI Taxonomy" id="1509"/>
    <lineage>
        <taxon>Bacteria</taxon>
        <taxon>Bacillati</taxon>
        <taxon>Bacillota</taxon>
        <taxon>Clostridia</taxon>
        <taxon>Eubacteriales</taxon>
        <taxon>Clostridiaceae</taxon>
        <taxon>Clostridium</taxon>
    </lineage>
</organism>
<dbReference type="EMBL" id="CP009225">
    <property type="protein sequence ID" value="AKC61601.1"/>
    <property type="molecule type" value="Genomic_DNA"/>
</dbReference>
<accession>A0A7U5HZG6</accession>
<dbReference type="PANTHER" id="PTHR39173:SF1">
    <property type="entry name" value="ACETYLTRANSFERASE"/>
    <property type="match status" value="1"/>
</dbReference>
<evidence type="ECO:0000313" key="2">
    <source>
        <dbReference type="Proteomes" id="UP000033052"/>
    </source>
</evidence>
<proteinExistence type="predicted"/>
<dbReference type="GO" id="GO:0016740">
    <property type="term" value="F:transferase activity"/>
    <property type="evidence" value="ECO:0007669"/>
    <property type="project" value="UniProtKB-KW"/>
</dbReference>
<name>A0A7U5HZG6_CLOSG</name>
<dbReference type="Proteomes" id="UP000033052">
    <property type="component" value="Chromosome"/>
</dbReference>
<reference evidence="1 2" key="1">
    <citation type="journal article" date="2015" name="PLoS ONE">
        <title>A universal mariner transposon system for forward genetic studies in the genus clostridium.</title>
        <authorList>
            <person name="Zhang Y."/>
            <person name="Grosse-Honebrink A."/>
            <person name="Minton N.P."/>
        </authorList>
    </citation>
    <scope>NUCLEOTIDE SEQUENCE [LARGE SCALE GENOMIC DNA]</scope>
    <source>
        <strain evidence="1 2">NCIMB 10696</strain>
    </source>
</reference>
<sequence length="59" mass="6732">MLHLALEKCKDMNMGKVLITCSKENIASAKTIIYNGGVLENEISKGERITQRYWISLFK</sequence>
<gene>
    <name evidence="1" type="ORF">CLSPO_c08810</name>
</gene>
<dbReference type="KEGG" id="cld:CLSPO_c08810"/>
<keyword evidence="1" id="KW-0808">Transferase</keyword>
<dbReference type="AlphaFoldDB" id="A0A7U5HZG6"/>